<dbReference type="Proteomes" id="UP001212841">
    <property type="component" value="Unassembled WGS sequence"/>
</dbReference>
<feature type="compositionally biased region" description="Polar residues" evidence="1">
    <location>
        <begin position="7"/>
        <end position="17"/>
    </location>
</feature>
<proteinExistence type="predicted"/>
<evidence type="ECO:0000313" key="2">
    <source>
        <dbReference type="EMBL" id="KAJ3053696.1"/>
    </source>
</evidence>
<reference evidence="2" key="1">
    <citation type="submission" date="2020-05" db="EMBL/GenBank/DDBJ databases">
        <title>Phylogenomic resolution of chytrid fungi.</title>
        <authorList>
            <person name="Stajich J.E."/>
            <person name="Amses K."/>
            <person name="Simmons R."/>
            <person name="Seto K."/>
            <person name="Myers J."/>
            <person name="Bonds A."/>
            <person name="Quandt C.A."/>
            <person name="Barry K."/>
            <person name="Liu P."/>
            <person name="Grigoriev I."/>
            <person name="Longcore J.E."/>
            <person name="James T.Y."/>
        </authorList>
    </citation>
    <scope>NUCLEOTIDE SEQUENCE</scope>
    <source>
        <strain evidence="2">JEL0318</strain>
    </source>
</reference>
<organism evidence="2 3">
    <name type="scientific">Rhizophlyctis rosea</name>
    <dbReference type="NCBI Taxonomy" id="64517"/>
    <lineage>
        <taxon>Eukaryota</taxon>
        <taxon>Fungi</taxon>
        <taxon>Fungi incertae sedis</taxon>
        <taxon>Chytridiomycota</taxon>
        <taxon>Chytridiomycota incertae sedis</taxon>
        <taxon>Chytridiomycetes</taxon>
        <taxon>Rhizophlyctidales</taxon>
        <taxon>Rhizophlyctidaceae</taxon>
        <taxon>Rhizophlyctis</taxon>
    </lineage>
</organism>
<gene>
    <name evidence="2" type="ORF">HK097_003622</name>
</gene>
<sequence>MEEDENAASSMETVGTASSSRGSSESPMVEVNIEKMWSDAVHGNAGKEEWNAYSKQPDDPGPSPEVLESSIPLPWDSDFSEHGQFSYKSEQPSRSYLGRERSLSPKACRVRQKNREDEMAYREDLFLM</sequence>
<comment type="caution">
    <text evidence="2">The sequence shown here is derived from an EMBL/GenBank/DDBJ whole genome shotgun (WGS) entry which is preliminary data.</text>
</comment>
<feature type="region of interest" description="Disordered" evidence="1">
    <location>
        <begin position="1"/>
        <end position="77"/>
    </location>
</feature>
<name>A0AAD5X2Y2_9FUNG</name>
<keyword evidence="3" id="KW-1185">Reference proteome</keyword>
<dbReference type="AlphaFoldDB" id="A0AAD5X2Y2"/>
<dbReference type="EMBL" id="JADGJD010000187">
    <property type="protein sequence ID" value="KAJ3053696.1"/>
    <property type="molecule type" value="Genomic_DNA"/>
</dbReference>
<evidence type="ECO:0000256" key="1">
    <source>
        <dbReference type="SAM" id="MobiDB-lite"/>
    </source>
</evidence>
<protein>
    <submittedName>
        <fullName evidence="2">Uncharacterized protein</fullName>
    </submittedName>
</protein>
<evidence type="ECO:0000313" key="3">
    <source>
        <dbReference type="Proteomes" id="UP001212841"/>
    </source>
</evidence>
<accession>A0AAD5X2Y2</accession>